<feature type="chain" id="PRO_5041900390" description="Major facilitator superfamily (MFS) profile domain-containing protein" evidence="8">
    <location>
        <begin position="22"/>
        <end position="307"/>
    </location>
</feature>
<evidence type="ECO:0000259" key="9">
    <source>
        <dbReference type="PROSITE" id="PS50850"/>
    </source>
</evidence>
<comment type="caution">
    <text evidence="10">The sequence shown here is derived from an EMBL/GenBank/DDBJ whole genome shotgun (WGS) entry which is preliminary data.</text>
</comment>
<feature type="transmembrane region" description="Helical" evidence="7">
    <location>
        <begin position="217"/>
        <end position="236"/>
    </location>
</feature>
<keyword evidence="5 7" id="KW-0472">Membrane</keyword>
<protein>
    <recommendedName>
        <fullName evidence="9">Major facilitator superfamily (MFS) profile domain-containing protein</fullName>
    </recommendedName>
</protein>
<evidence type="ECO:0000313" key="11">
    <source>
        <dbReference type="Proteomes" id="UP001295684"/>
    </source>
</evidence>
<keyword evidence="2" id="KW-0813">Transport</keyword>
<dbReference type="Pfam" id="PF07690">
    <property type="entry name" value="MFS_1"/>
    <property type="match status" value="1"/>
</dbReference>
<name>A0AAD1X248_EUPCR</name>
<dbReference type="InterPro" id="IPR036259">
    <property type="entry name" value="MFS_trans_sf"/>
</dbReference>
<evidence type="ECO:0000256" key="5">
    <source>
        <dbReference type="ARBA" id="ARBA00023136"/>
    </source>
</evidence>
<dbReference type="AlphaFoldDB" id="A0AAD1X248"/>
<accession>A0AAD1X248</accession>
<feature type="transmembrane region" description="Helical" evidence="7">
    <location>
        <begin position="242"/>
        <end position="264"/>
    </location>
</feature>
<dbReference type="InterPro" id="IPR050930">
    <property type="entry name" value="MFS_Vesicular_Transporter"/>
</dbReference>
<evidence type="ECO:0000256" key="2">
    <source>
        <dbReference type="ARBA" id="ARBA00022448"/>
    </source>
</evidence>
<feature type="signal peptide" evidence="8">
    <location>
        <begin position="1"/>
        <end position="21"/>
    </location>
</feature>
<evidence type="ECO:0000256" key="6">
    <source>
        <dbReference type="SAM" id="MobiDB-lite"/>
    </source>
</evidence>
<keyword evidence="3 7" id="KW-0812">Transmembrane</keyword>
<dbReference type="InterPro" id="IPR011701">
    <property type="entry name" value="MFS"/>
</dbReference>
<feature type="transmembrane region" description="Helical" evidence="7">
    <location>
        <begin position="169"/>
        <end position="196"/>
    </location>
</feature>
<evidence type="ECO:0000256" key="8">
    <source>
        <dbReference type="SAM" id="SignalP"/>
    </source>
</evidence>
<dbReference type="GO" id="GO:0022857">
    <property type="term" value="F:transmembrane transporter activity"/>
    <property type="evidence" value="ECO:0007669"/>
    <property type="project" value="InterPro"/>
</dbReference>
<dbReference type="Proteomes" id="UP001295684">
    <property type="component" value="Unassembled WGS sequence"/>
</dbReference>
<keyword evidence="4 7" id="KW-1133">Transmembrane helix</keyword>
<dbReference type="InterPro" id="IPR020846">
    <property type="entry name" value="MFS_dom"/>
</dbReference>
<evidence type="ECO:0000256" key="7">
    <source>
        <dbReference type="SAM" id="Phobius"/>
    </source>
</evidence>
<evidence type="ECO:0000256" key="3">
    <source>
        <dbReference type="ARBA" id="ARBA00022692"/>
    </source>
</evidence>
<dbReference type="GO" id="GO:0016020">
    <property type="term" value="C:membrane"/>
    <property type="evidence" value="ECO:0007669"/>
    <property type="project" value="UniProtKB-SubCell"/>
</dbReference>
<feature type="transmembrane region" description="Helical" evidence="7">
    <location>
        <begin position="62"/>
        <end position="80"/>
    </location>
</feature>
<keyword evidence="11" id="KW-1185">Reference proteome</keyword>
<reference evidence="10" key="1">
    <citation type="submission" date="2023-07" db="EMBL/GenBank/DDBJ databases">
        <authorList>
            <consortium name="AG Swart"/>
            <person name="Singh M."/>
            <person name="Singh A."/>
            <person name="Seah K."/>
            <person name="Emmerich C."/>
        </authorList>
    </citation>
    <scope>NUCLEOTIDE SEQUENCE</scope>
    <source>
        <strain evidence="10">DP1</strain>
    </source>
</reference>
<feature type="domain" description="Major facilitator superfamily (MFS) profile" evidence="9">
    <location>
        <begin position="62"/>
        <end position="307"/>
    </location>
</feature>
<organism evidence="10 11">
    <name type="scientific">Euplotes crassus</name>
    <dbReference type="NCBI Taxonomy" id="5936"/>
    <lineage>
        <taxon>Eukaryota</taxon>
        <taxon>Sar</taxon>
        <taxon>Alveolata</taxon>
        <taxon>Ciliophora</taxon>
        <taxon>Intramacronucleata</taxon>
        <taxon>Spirotrichea</taxon>
        <taxon>Hypotrichia</taxon>
        <taxon>Euplotida</taxon>
        <taxon>Euplotidae</taxon>
        <taxon>Moneuplotes</taxon>
    </lineage>
</organism>
<dbReference type="PANTHER" id="PTHR23506:SF26">
    <property type="entry name" value="MFS-TYPE TRANSPORTER SLC18B1"/>
    <property type="match status" value="1"/>
</dbReference>
<feature type="transmembrane region" description="Helical" evidence="7">
    <location>
        <begin position="128"/>
        <end position="149"/>
    </location>
</feature>
<dbReference type="PROSITE" id="PS50850">
    <property type="entry name" value="MFS"/>
    <property type="match status" value="1"/>
</dbReference>
<feature type="region of interest" description="Disordered" evidence="6">
    <location>
        <begin position="273"/>
        <end position="307"/>
    </location>
</feature>
<evidence type="ECO:0000256" key="4">
    <source>
        <dbReference type="ARBA" id="ARBA00022989"/>
    </source>
</evidence>
<proteinExistence type="predicted"/>
<gene>
    <name evidence="10" type="ORF">ECRASSUSDP1_LOCUS1598</name>
</gene>
<evidence type="ECO:0000256" key="1">
    <source>
        <dbReference type="ARBA" id="ARBA00004141"/>
    </source>
</evidence>
<dbReference type="SUPFAM" id="SSF103473">
    <property type="entry name" value="MFS general substrate transporter"/>
    <property type="match status" value="1"/>
</dbReference>
<evidence type="ECO:0000313" key="10">
    <source>
        <dbReference type="EMBL" id="CAI2360298.1"/>
    </source>
</evidence>
<sequence>MTGLFIVLLILLSFKIPKSVGIREEENVWTTRDFLATNDAEAQKDREQTEDISCWKLLTSKVYLLTTICVFLCFFNFCFYEPVLSTELMAKGLSNSEIGIIFSIAPICYFIMLLIFSFFGEKLCSRKLVVVGMILGAIGVFLMGPTSFIPDWFLFSSAGTGRLVDSSRVYFYTMGAGHFIMGSSSVLFFLPILPIIIEDGVSKYPNHQSKIADMSSAVFNFSLTAGVGVGSIYGSYITQYFGFRMCCTSIALITLLYTLFYLFLCAIPQASGKLNSSTQSTSTKSETKDSLETAWQAPYKPELETQR</sequence>
<dbReference type="EMBL" id="CAMPGE010001506">
    <property type="protein sequence ID" value="CAI2360298.1"/>
    <property type="molecule type" value="Genomic_DNA"/>
</dbReference>
<feature type="transmembrane region" description="Helical" evidence="7">
    <location>
        <begin position="100"/>
        <end position="119"/>
    </location>
</feature>
<keyword evidence="8" id="KW-0732">Signal</keyword>
<dbReference type="Gene3D" id="1.20.1250.20">
    <property type="entry name" value="MFS general substrate transporter like domains"/>
    <property type="match status" value="1"/>
</dbReference>
<comment type="subcellular location">
    <subcellularLocation>
        <location evidence="1">Membrane</location>
        <topology evidence="1">Multi-pass membrane protein</topology>
    </subcellularLocation>
</comment>
<dbReference type="PANTHER" id="PTHR23506">
    <property type="entry name" value="GH10249P"/>
    <property type="match status" value="1"/>
</dbReference>